<protein>
    <submittedName>
        <fullName evidence="3">Uncharacterized protein</fullName>
    </submittedName>
</protein>
<dbReference type="OrthoDB" id="191139at2759"/>
<reference evidence="3" key="1">
    <citation type="submission" date="2020-11" db="EMBL/GenBank/DDBJ databases">
        <authorList>
            <person name="Tran Van P."/>
        </authorList>
    </citation>
    <scope>NUCLEOTIDE SEQUENCE</scope>
</reference>
<dbReference type="Gene3D" id="3.40.50.720">
    <property type="entry name" value="NAD(P)-binding Rossmann-like Domain"/>
    <property type="match status" value="1"/>
</dbReference>
<dbReference type="PRINTS" id="PR00081">
    <property type="entry name" value="GDHRDH"/>
</dbReference>
<dbReference type="SUPFAM" id="SSF51735">
    <property type="entry name" value="NAD(P)-binding Rossmann-fold domains"/>
    <property type="match status" value="1"/>
</dbReference>
<accession>A0A7R8WGW2</accession>
<sequence length="317" mass="34814">MDITFSSLFLVVLGVGALVKLYFWLTLGVCRSDKRLDGKTVVVTGANTGIGKETAEDIARRGARVILACRNMEKARKAALDIIAATGNGEVIPMEVDLSRLKSVREFVKNFLTVEDRLDILINNAGMADIIHGRIETEDGLEYHMAANYFGHFLLTNLLIDKLASCAPSRVVNVASVAHNWGKIDLEDLNSKRRYDKKRIYATSKLANVLFATEAAQRFKEKGVTVYALSPGGVSTDFLRNTPLIIQLACKFGRLVGIKSATEGAQTSIYCAVEDGLTSGGYYSDCQLGGWMMNSQTEDVELRRKFWEASAKVVGLD</sequence>
<dbReference type="EMBL" id="OB661572">
    <property type="protein sequence ID" value="CAD7228523.1"/>
    <property type="molecule type" value="Genomic_DNA"/>
</dbReference>
<dbReference type="InterPro" id="IPR002347">
    <property type="entry name" value="SDR_fam"/>
</dbReference>
<dbReference type="CDD" id="cd05327">
    <property type="entry name" value="retinol-DH_like_SDR_c_like"/>
    <property type="match status" value="1"/>
</dbReference>
<evidence type="ECO:0000256" key="2">
    <source>
        <dbReference type="RuleBase" id="RU000363"/>
    </source>
</evidence>
<dbReference type="AlphaFoldDB" id="A0A7R8WGW2"/>
<evidence type="ECO:0000256" key="1">
    <source>
        <dbReference type="ARBA" id="ARBA00023002"/>
    </source>
</evidence>
<dbReference type="Pfam" id="PF00106">
    <property type="entry name" value="adh_short"/>
    <property type="match status" value="1"/>
</dbReference>
<keyword evidence="1" id="KW-0560">Oxidoreductase</keyword>
<comment type="similarity">
    <text evidence="2">Belongs to the short-chain dehydrogenases/reductases (SDR) family.</text>
</comment>
<gene>
    <name evidence="3" type="ORF">CTOB1V02_LOCUS6404</name>
</gene>
<dbReference type="PANTHER" id="PTHR43157">
    <property type="entry name" value="PHOSPHATIDYLINOSITOL-GLYCAN BIOSYNTHESIS CLASS F PROTEIN-RELATED"/>
    <property type="match status" value="1"/>
</dbReference>
<dbReference type="PANTHER" id="PTHR43157:SF31">
    <property type="entry name" value="PHOSPHATIDYLINOSITOL-GLYCAN BIOSYNTHESIS CLASS F PROTEIN"/>
    <property type="match status" value="1"/>
</dbReference>
<dbReference type="PRINTS" id="PR00080">
    <property type="entry name" value="SDRFAMILY"/>
</dbReference>
<organism evidence="3">
    <name type="scientific">Cyprideis torosa</name>
    <dbReference type="NCBI Taxonomy" id="163714"/>
    <lineage>
        <taxon>Eukaryota</taxon>
        <taxon>Metazoa</taxon>
        <taxon>Ecdysozoa</taxon>
        <taxon>Arthropoda</taxon>
        <taxon>Crustacea</taxon>
        <taxon>Oligostraca</taxon>
        <taxon>Ostracoda</taxon>
        <taxon>Podocopa</taxon>
        <taxon>Podocopida</taxon>
        <taxon>Cytherocopina</taxon>
        <taxon>Cytheroidea</taxon>
        <taxon>Cytherideidae</taxon>
        <taxon>Cyprideis</taxon>
    </lineage>
</organism>
<proteinExistence type="inferred from homology"/>
<dbReference type="GO" id="GO:0016491">
    <property type="term" value="F:oxidoreductase activity"/>
    <property type="evidence" value="ECO:0007669"/>
    <property type="project" value="UniProtKB-KW"/>
</dbReference>
<dbReference type="InterPro" id="IPR036291">
    <property type="entry name" value="NAD(P)-bd_dom_sf"/>
</dbReference>
<evidence type="ECO:0000313" key="3">
    <source>
        <dbReference type="EMBL" id="CAD7228523.1"/>
    </source>
</evidence>
<name>A0A7R8WGW2_9CRUS</name>